<dbReference type="Gene3D" id="2.130.10.130">
    <property type="entry name" value="Integrin alpha, N-terminal"/>
    <property type="match status" value="4"/>
</dbReference>
<dbReference type="EMBL" id="JBHUOK010000029">
    <property type="protein sequence ID" value="MFD2789654.1"/>
    <property type="molecule type" value="Genomic_DNA"/>
</dbReference>
<keyword evidence="4" id="KW-1185">Reference proteome</keyword>
<sequence length="1114" mass="124874">MKNKMHSLFHSWFALFFLYLLSNFGLAQNSNRFTLLKSTNTGIEFNNKIKDTKEANILLYSNFYGGAGVGVGDFNNDGLQDLYFAGNLVPDKLYMNQGNFIFKDVTDLAGINDDGGWSTGVTIADVNNDGNLDIYISRELYDDKPNLRSNLLYINNGDGIFIESAGKIGIADSQRTRHATFLDYDNDGLLDLFLLTQPPNPGSYSKFSGTTLLKDEYHVKLYKNTGKDFFVETTEEAGLKITGFPNGVSASDFNNDGWTDLYVANDFNAPDFLLINNQDGTFTNVGNKALNHMSYYSMGVDVADIDNDGNLDIFVVDMVAEDNFRSKSNMGGMNPDAFWNVVNEGGHYQFMYNTLQLNNGNGTFSDIAQLTGMAATDWSWSNLIVDLDNDGLKDTYITNGLLHDIRNTDADKKVGKLINETTFKYLQENPQGGNVKSVFDILDLKKVLSVLPSQPLKNYAYKNMGNLNFKKVMDEWGLKEESFSNGSAYADLDNDGDLDLIVNNINDKAFVYRNNSENFEANNYLRIKLTDSINRPVFGTKATLYLNGGKQYLEHTNVRGIYSTSEPILHFGTGNEFLIDSLRVQWPNHSITKLYNIKTNQLLKLNMAGGMFKPYLAANSSKTLFKELHEESFPIEFVHKENEFNDFEYQVLLPHKMSQFGPALAKGDVNNDGLEDIFVGGATGFSASLFISDQNGNFTEIVHGIWDKDAAYEDVDALFLDINGDGLEDLYVVSGGNEFNVNDPHYIDRLYLNMGNGVFSKGAILNIDHTSGSKVVAEDYDKDGDIDLFVGGRHVPHHYPMPATSMLLKNENGKLVNRTLEIAPEFKDLGMVTDAVWSDYDNDGDMDLIVVGEWMQITVFKNEQGKLKKEIIPSLDATTGWWYSIEKGDFDKDGDMDFIVGNIGLNYKYKTSTEKPFDIYFNDFDNNGSYDIVLGYYNGEKHYPLRGFSCSSEQIPGLKSKIQKYDLFASLEIDQIYGKENLERSLHYKADTFASSYIENLGNGNFKVSALPNKAQFSSINDMLVEDFNGDGNLDVILVGNMFVSEIETPRNDAGTGVLMLGNGKGDFDFLTIKESGFFANKDVKKIISVSIKDKEWIIVGNNNDNLQFFEKRN</sequence>
<evidence type="ECO:0000259" key="2">
    <source>
        <dbReference type="Pfam" id="PF07593"/>
    </source>
</evidence>
<gene>
    <name evidence="3" type="ORF">ACFS1K_07775</name>
</gene>
<proteinExistence type="predicted"/>
<dbReference type="Pfam" id="PF13517">
    <property type="entry name" value="FG-GAP_3"/>
    <property type="match status" value="4"/>
</dbReference>
<evidence type="ECO:0000313" key="3">
    <source>
        <dbReference type="EMBL" id="MFD2789654.1"/>
    </source>
</evidence>
<comment type="caution">
    <text evidence="3">The sequence shown here is derived from an EMBL/GenBank/DDBJ whole genome shotgun (WGS) entry which is preliminary data.</text>
</comment>
<dbReference type="Pfam" id="PF07593">
    <property type="entry name" value="UnbV_ASPIC"/>
    <property type="match status" value="1"/>
</dbReference>
<reference evidence="4" key="1">
    <citation type="journal article" date="2019" name="Int. J. Syst. Evol. Microbiol.">
        <title>The Global Catalogue of Microorganisms (GCM) 10K type strain sequencing project: providing services to taxonomists for standard genome sequencing and annotation.</title>
        <authorList>
            <consortium name="The Broad Institute Genomics Platform"/>
            <consortium name="The Broad Institute Genome Sequencing Center for Infectious Disease"/>
            <person name="Wu L."/>
            <person name="Ma J."/>
        </authorList>
    </citation>
    <scope>NUCLEOTIDE SEQUENCE [LARGE SCALE GENOMIC DNA]</scope>
    <source>
        <strain evidence="4">KCTC 52924</strain>
    </source>
</reference>
<evidence type="ECO:0000256" key="1">
    <source>
        <dbReference type="ARBA" id="ARBA00022729"/>
    </source>
</evidence>
<organism evidence="3 4">
    <name type="scientific">Arenibacter antarcticus</name>
    <dbReference type="NCBI Taxonomy" id="2040469"/>
    <lineage>
        <taxon>Bacteria</taxon>
        <taxon>Pseudomonadati</taxon>
        <taxon>Bacteroidota</taxon>
        <taxon>Flavobacteriia</taxon>
        <taxon>Flavobacteriales</taxon>
        <taxon>Flavobacteriaceae</taxon>
        <taxon>Arenibacter</taxon>
    </lineage>
</organism>
<dbReference type="PANTHER" id="PTHR16026">
    <property type="entry name" value="CARTILAGE ACIDIC PROTEIN 1"/>
    <property type="match status" value="1"/>
</dbReference>
<name>A0ABW5VDC4_9FLAO</name>
<protein>
    <submittedName>
        <fullName evidence="3">VCBS repeat-containing protein</fullName>
    </submittedName>
</protein>
<dbReference type="InterPro" id="IPR013517">
    <property type="entry name" value="FG-GAP"/>
</dbReference>
<keyword evidence="1" id="KW-0732">Signal</keyword>
<dbReference type="Proteomes" id="UP001597532">
    <property type="component" value="Unassembled WGS sequence"/>
</dbReference>
<evidence type="ECO:0000313" key="4">
    <source>
        <dbReference type="Proteomes" id="UP001597532"/>
    </source>
</evidence>
<feature type="domain" description="ASPIC/UnbV" evidence="2">
    <location>
        <begin position="538"/>
        <end position="603"/>
    </location>
</feature>
<accession>A0ABW5VDC4</accession>
<dbReference type="PANTHER" id="PTHR16026:SF0">
    <property type="entry name" value="CARTILAGE ACIDIC PROTEIN 1"/>
    <property type="match status" value="1"/>
</dbReference>
<dbReference type="InterPro" id="IPR011519">
    <property type="entry name" value="UnbV_ASPIC"/>
</dbReference>
<dbReference type="RefSeq" id="WP_251807917.1">
    <property type="nucleotide sequence ID" value="NZ_CP166679.1"/>
</dbReference>
<dbReference type="SUPFAM" id="SSF69318">
    <property type="entry name" value="Integrin alpha N-terminal domain"/>
    <property type="match status" value="3"/>
</dbReference>
<dbReference type="InterPro" id="IPR027039">
    <property type="entry name" value="Crtac1"/>
</dbReference>
<dbReference type="InterPro" id="IPR028994">
    <property type="entry name" value="Integrin_alpha_N"/>
</dbReference>